<dbReference type="GO" id="GO:0071949">
    <property type="term" value="F:FAD binding"/>
    <property type="evidence" value="ECO:0007669"/>
    <property type="project" value="TreeGrafter"/>
</dbReference>
<evidence type="ECO:0000256" key="7">
    <source>
        <dbReference type="ARBA" id="ARBA00022643"/>
    </source>
</evidence>
<evidence type="ECO:0000313" key="12">
    <source>
        <dbReference type="EnsemblMetazoa" id="XP_038049650.1"/>
    </source>
</evidence>
<evidence type="ECO:0000256" key="2">
    <source>
        <dbReference type="ARBA" id="ARBA00001974"/>
    </source>
</evidence>
<comment type="similarity">
    <text evidence="4">Belongs to the MMACHC family.</text>
</comment>
<keyword evidence="7" id="KW-0288">FMN</keyword>
<dbReference type="GO" id="GO:0032451">
    <property type="term" value="F:demethylase activity"/>
    <property type="evidence" value="ECO:0007669"/>
    <property type="project" value="TreeGrafter"/>
</dbReference>
<proteinExistence type="inferred from homology"/>
<comment type="subcellular location">
    <subcellularLocation>
        <location evidence="3">Cytoplasm</location>
    </subcellularLocation>
</comment>
<sequence length="248" mass="28851">MALEVLQKSVEALLGPQGFELHPFKIGWYNEKVQSIFYLPYHKDTIAFCVLSTPSMYEKAFLPYVRSLTALTSRDPLDDCVAHQYQCLKESLPDYKIETIQDYELHPNRRPKVLVQTVGHVAGAAYYYQRSDMKHDPWGEKKIFGVSIHPKYGGWFAFRGILIFPEVQLPLVQRDPPNVIKTDDALKYLLDQFNDNWKENKYRDCIDVVERYSQEQIEYFMTPPSQRGKLLGFSADETIAESVADRFH</sequence>
<dbReference type="GeneID" id="119723163"/>
<comment type="cofactor">
    <cofactor evidence="1">
        <name>FMN</name>
        <dbReference type="ChEBI" id="CHEBI:58210"/>
    </cofactor>
</comment>
<evidence type="ECO:0000256" key="9">
    <source>
        <dbReference type="ARBA" id="ARBA00022857"/>
    </source>
</evidence>
<dbReference type="GO" id="GO:0033787">
    <property type="term" value="F:cyanocobalamin reductase (cyanide-eliminating) (NADP+) activity"/>
    <property type="evidence" value="ECO:0007669"/>
    <property type="project" value="TreeGrafter"/>
</dbReference>
<evidence type="ECO:0000256" key="3">
    <source>
        <dbReference type="ARBA" id="ARBA00004496"/>
    </source>
</evidence>
<keyword evidence="10" id="KW-0560">Oxidoreductase</keyword>
<dbReference type="PANTHER" id="PTHR31457">
    <property type="entry name" value="METHYLMALONIC ACIDURIA AND HOMOCYSTINURIA TYPE C PROTEIN"/>
    <property type="match status" value="1"/>
</dbReference>
<evidence type="ECO:0000256" key="11">
    <source>
        <dbReference type="ARBA" id="ARBA00031313"/>
    </source>
</evidence>
<name>A0A913ZFA2_PATMI</name>
<dbReference type="CDD" id="cd12959">
    <property type="entry name" value="MMACHC-like"/>
    <property type="match status" value="1"/>
</dbReference>
<evidence type="ECO:0000256" key="8">
    <source>
        <dbReference type="ARBA" id="ARBA00022827"/>
    </source>
</evidence>
<dbReference type="OMA" id="FQVGWYN"/>
<keyword evidence="5" id="KW-0963">Cytoplasm</keyword>
<dbReference type="Pfam" id="PF16690">
    <property type="entry name" value="MMACHC"/>
    <property type="match status" value="1"/>
</dbReference>
<comment type="cofactor">
    <cofactor evidence="2">
        <name>FAD</name>
        <dbReference type="ChEBI" id="CHEBI:57692"/>
    </cofactor>
</comment>
<dbReference type="EnsemblMetazoa" id="XM_038193722.1">
    <property type="protein sequence ID" value="XP_038049650.1"/>
    <property type="gene ID" value="LOC119723163"/>
</dbReference>
<dbReference type="GO" id="GO:0005737">
    <property type="term" value="C:cytoplasm"/>
    <property type="evidence" value="ECO:0007669"/>
    <property type="project" value="UniProtKB-SubCell"/>
</dbReference>
<evidence type="ECO:0000256" key="5">
    <source>
        <dbReference type="ARBA" id="ARBA00022490"/>
    </source>
</evidence>
<protein>
    <recommendedName>
        <fullName evidence="11">Cyanocobalamin reductase (cyanide-eliminating)</fullName>
    </recommendedName>
</protein>
<evidence type="ECO:0000256" key="1">
    <source>
        <dbReference type="ARBA" id="ARBA00001917"/>
    </source>
</evidence>
<evidence type="ECO:0000256" key="6">
    <source>
        <dbReference type="ARBA" id="ARBA00022630"/>
    </source>
</evidence>
<evidence type="ECO:0000313" key="13">
    <source>
        <dbReference type="Proteomes" id="UP000887568"/>
    </source>
</evidence>
<dbReference type="RefSeq" id="XP_038049650.1">
    <property type="nucleotide sequence ID" value="XM_038193722.1"/>
</dbReference>
<keyword evidence="9" id="KW-0521">NADP</keyword>
<dbReference type="AlphaFoldDB" id="A0A913ZFA2"/>
<dbReference type="Proteomes" id="UP000887568">
    <property type="component" value="Unplaced"/>
</dbReference>
<keyword evidence="6" id="KW-0285">Flavoprotein</keyword>
<reference evidence="12" key="1">
    <citation type="submission" date="2022-11" db="UniProtKB">
        <authorList>
            <consortium name="EnsemblMetazoa"/>
        </authorList>
    </citation>
    <scope>IDENTIFICATION</scope>
</reference>
<organism evidence="12 13">
    <name type="scientific">Patiria miniata</name>
    <name type="common">Bat star</name>
    <name type="synonym">Asterina miniata</name>
    <dbReference type="NCBI Taxonomy" id="46514"/>
    <lineage>
        <taxon>Eukaryota</taxon>
        <taxon>Metazoa</taxon>
        <taxon>Echinodermata</taxon>
        <taxon>Eleutherozoa</taxon>
        <taxon>Asterozoa</taxon>
        <taxon>Asteroidea</taxon>
        <taxon>Valvatacea</taxon>
        <taxon>Valvatida</taxon>
        <taxon>Asterinidae</taxon>
        <taxon>Patiria</taxon>
    </lineage>
</organism>
<evidence type="ECO:0000256" key="4">
    <source>
        <dbReference type="ARBA" id="ARBA00007762"/>
    </source>
</evidence>
<keyword evidence="13" id="KW-1185">Reference proteome</keyword>
<accession>A0A913ZFA2</accession>
<keyword evidence="8" id="KW-0274">FAD</keyword>
<dbReference type="OrthoDB" id="409189at2759"/>
<evidence type="ECO:0000256" key="10">
    <source>
        <dbReference type="ARBA" id="ARBA00023002"/>
    </source>
</evidence>
<dbReference type="InterPro" id="IPR032037">
    <property type="entry name" value="MMACHC"/>
</dbReference>
<dbReference type="CTD" id="25974"/>
<dbReference type="GO" id="GO:0009235">
    <property type="term" value="P:cobalamin metabolic process"/>
    <property type="evidence" value="ECO:0007669"/>
    <property type="project" value="TreeGrafter"/>
</dbReference>
<dbReference type="PANTHER" id="PTHR31457:SF2">
    <property type="entry name" value="CYANOCOBALAMIN REDUCTASE _ ALKYLCOBALAMIN DEALKYLASE"/>
    <property type="match status" value="1"/>
</dbReference>